<feature type="binding site" evidence="7">
    <location>
        <begin position="503"/>
        <end position="508"/>
    </location>
    <ligand>
        <name>ATP</name>
        <dbReference type="ChEBI" id="CHEBI:30616"/>
    </ligand>
</feature>
<dbReference type="PANTHER" id="PTHR11547">
    <property type="entry name" value="ARGININE OR CREATINE KINASE"/>
    <property type="match status" value="1"/>
</dbReference>
<feature type="binding site" evidence="7">
    <location>
        <begin position="1238"/>
        <end position="1242"/>
    </location>
    <ligand>
        <name>ATP</name>
        <dbReference type="ChEBI" id="CHEBI:30616"/>
    </ligand>
</feature>
<evidence type="ECO:0008006" key="13">
    <source>
        <dbReference type="Google" id="ProtNLM"/>
    </source>
</evidence>
<feature type="domain" description="Phosphagen kinase N-terminal" evidence="9">
    <location>
        <begin position="186"/>
        <end position="274"/>
    </location>
</feature>
<dbReference type="Gene3D" id="3.30.590.10">
    <property type="entry name" value="Glutamine synthetase/guanido kinase, catalytic domain"/>
    <property type="match status" value="3"/>
</dbReference>
<dbReference type="InterPro" id="IPR014746">
    <property type="entry name" value="Gln_synth/guanido_kin_cat_dom"/>
</dbReference>
<evidence type="ECO:0000259" key="10">
    <source>
        <dbReference type="PROSITE" id="PS51510"/>
    </source>
</evidence>
<feature type="domain" description="Phosphagen kinase C-terminal" evidence="10">
    <location>
        <begin position="297"/>
        <end position="550"/>
    </location>
</feature>
<keyword evidence="5 7" id="KW-0067">ATP-binding</keyword>
<comment type="similarity">
    <text evidence="1 6">Belongs to the ATP:guanido phosphotransferase family.</text>
</comment>
<dbReference type="Pfam" id="PF00217">
    <property type="entry name" value="ATP-gua_Ptrans"/>
    <property type="match status" value="3"/>
</dbReference>
<dbReference type="GO" id="GO:0005615">
    <property type="term" value="C:extracellular space"/>
    <property type="evidence" value="ECO:0007669"/>
    <property type="project" value="TreeGrafter"/>
</dbReference>
<dbReference type="CDD" id="cd22961">
    <property type="entry name" value="DD_TEX55-like"/>
    <property type="match status" value="1"/>
</dbReference>
<keyword evidence="12" id="KW-1185">Reference proteome</keyword>
<feature type="binding site" evidence="7">
    <location>
        <begin position="681"/>
        <end position="685"/>
    </location>
    <ligand>
        <name>ATP</name>
        <dbReference type="ChEBI" id="CHEBI:30616"/>
    </ligand>
</feature>
<evidence type="ECO:0000313" key="11">
    <source>
        <dbReference type="EMBL" id="CAJ1390213.1"/>
    </source>
</evidence>
<feature type="binding site" evidence="7">
    <location>
        <begin position="300"/>
        <end position="304"/>
    </location>
    <ligand>
        <name>ATP</name>
        <dbReference type="ChEBI" id="CHEBI:30616"/>
    </ligand>
</feature>
<sequence>MDVTVASAKGLPEKAYLSLRAGEVRKQIQYKPGECFSFDGKQVPRHLVVDIFEKVGSAQVSLSDLSSCSDGNQIQLQGRDGSIVLDMQAKVRSETKKPRVSRHQAALEAQSYLEAHSVQRVLQGMVHELLTTKPADPYSFMMGYIQASSPKRAPESEPPQEEEPELEDLPDWSAMPGRGDAEYPGFASDGAQPLPDLSRHHNVLAAVLLAQPELYEQLKDVRTPSGASLARCVKPGVDHRGHKIVRTLGLVAADEACYETFAPVFDAVMAKWDEAVLQDVQLPELSASSSALADASVVLSVQVICSRNLRGLRMLPSAEREDRREVERILVDALLCAEDELLAGGEYHPLRGSQSFVAQPHGMSQVMEQRLKAAGQLLQEPQSGLSLSSGLGRQWPDARGVFASGDLVAWINEADHLRLAYQRPDADVWQALDATLRVEAALSKYLEAKGHSFSSSDLGYLSFSPGDVGAALQASARLMLPKLATDEAKLKAMCRQLGLYPLRRREFSEDGDRIPVWEVTVARRRGMSAEHIGRLLAQGCARLAQAELGKDQAAREAAVSAEFGKEGVCPAEMPDVGDRHSLAAEVLRQDPSIYQRLKDQRTPLGVSFASCVKTCFENLGHRMIKTVGAVAGDEASYETFRELFDGIIRLRHPGAENHRMDLDTSKMLDIDPAVAGERVVCARLRVTRNLSKLRMPPACCADERRAVEARLAQAFSSLTGTLEGEYFPLIGSHSYTPKPGGMSEEEEQRLHEAGFLFEEPDSSVLVSSGYARDWPDARGVFVDNARSFAVFVNELDHLRINATDKKDCSLKALCARVFSVLDALEGHLEPGLFARSARLGFLGSDPALLGSCLVASVAIRIPLLSMNPEFRAICQRLKPRAQLCASAELGLHQGVWEVQNSVRLGCSEVEQVNAVVGACLELLALEARLERGEDLTAEEPAAEVAVSAALGSGEEEYPGFPVDACPQEMPDLSRHNSQMAEILSADPSIYEELKDLRTPLGVSLARCIKPGVDCAGHSFFRMIGACAGDEHCYEVFQKLFNPIIARRPAGALQLQVEEANLDAVLSVQVSLERNLHSFRFTPAMDLPERRRAEAILSAALETLQQQFAGQYMPLRGSSTASRPGMSQDEESKLSAERWLFEVPDAPWILASGRARHWPQARGVFLGSNKELAAWINDENHLRLMVRRWDCDLQAAVTLLYQAEEAVARALEQQRHRFARSDRLGYLTTCPSGLGSAFRAKLRASLPQLGQKEKFHDLVRALGVQAKRVVKSEGSWDLSAVPCGRITEESDDQVRTLVAAAHRLGQLEKSAEGLDLAAEVAKLC</sequence>
<dbReference type="SUPFAM" id="SSF47391">
    <property type="entry name" value="Dimerization-anchoring domain of cAMP-dependent PK regulatory subunit"/>
    <property type="match status" value="1"/>
</dbReference>
<proteinExistence type="inferred from homology"/>
<dbReference type="GO" id="GO:0046314">
    <property type="term" value="P:phosphocreatine biosynthetic process"/>
    <property type="evidence" value="ECO:0007669"/>
    <property type="project" value="InterPro"/>
</dbReference>
<protein>
    <recommendedName>
        <fullName evidence="13">Creatine kinase</fullName>
    </recommendedName>
</protein>
<accession>A0AA36N2U8</accession>
<dbReference type="SUPFAM" id="SSF48034">
    <property type="entry name" value="Guanido kinase N-terminal domain"/>
    <property type="match status" value="3"/>
</dbReference>
<keyword evidence="2 7" id="KW-0808">Transferase</keyword>
<dbReference type="InterPro" id="IPR022414">
    <property type="entry name" value="ATP-guanido_PTrfase_cat"/>
</dbReference>
<feature type="binding site" evidence="7">
    <location>
        <position position="418"/>
    </location>
    <ligand>
        <name>ATP</name>
        <dbReference type="ChEBI" id="CHEBI:30616"/>
    </ligand>
</feature>
<evidence type="ECO:0000256" key="8">
    <source>
        <dbReference type="SAM" id="MobiDB-lite"/>
    </source>
</evidence>
<evidence type="ECO:0000256" key="2">
    <source>
        <dbReference type="ARBA" id="ARBA00022679"/>
    </source>
</evidence>
<dbReference type="InterPro" id="IPR000749">
    <property type="entry name" value="ATP-guanido_PTrfase"/>
</dbReference>
<feature type="binding site" evidence="7">
    <location>
        <begin position="880"/>
        <end position="885"/>
    </location>
    <ligand>
        <name>ATP</name>
        <dbReference type="ChEBI" id="CHEBI:30616"/>
    </ligand>
</feature>
<dbReference type="PROSITE" id="PS51509">
    <property type="entry name" value="PHOSPHAGEN_KINASE_N"/>
    <property type="match status" value="3"/>
</dbReference>
<name>A0AA36N2U8_9DINO</name>
<dbReference type="Gene3D" id="1.10.135.10">
    <property type="entry name" value="ATP:guanido phosphotransferase, N-terminal domain"/>
    <property type="match status" value="3"/>
</dbReference>
<evidence type="ECO:0000256" key="7">
    <source>
        <dbReference type="PROSITE-ProRule" id="PRU00843"/>
    </source>
</evidence>
<evidence type="ECO:0000256" key="4">
    <source>
        <dbReference type="ARBA" id="ARBA00022777"/>
    </source>
</evidence>
<dbReference type="PANTHER" id="PTHR11547:SF38">
    <property type="entry name" value="ARGININE KINASE 1-RELATED"/>
    <property type="match status" value="1"/>
</dbReference>
<dbReference type="PROSITE" id="PS51510">
    <property type="entry name" value="PHOSPHAGEN_KINASE_C"/>
    <property type="match status" value="3"/>
</dbReference>
<dbReference type="Gene3D" id="1.20.890.10">
    <property type="entry name" value="cAMP-dependent protein kinase regulatory subunit, dimerization-anchoring domain"/>
    <property type="match status" value="1"/>
</dbReference>
<feature type="binding site" evidence="7">
    <location>
        <begin position="854"/>
        <end position="858"/>
    </location>
    <ligand>
        <name>ATP</name>
        <dbReference type="ChEBI" id="CHEBI:30616"/>
    </ligand>
</feature>
<dbReference type="Proteomes" id="UP001178507">
    <property type="component" value="Unassembled WGS sequence"/>
</dbReference>
<dbReference type="GO" id="GO:0005524">
    <property type="term" value="F:ATP binding"/>
    <property type="evidence" value="ECO:0007669"/>
    <property type="project" value="UniProtKB-UniRule"/>
</dbReference>
<evidence type="ECO:0000256" key="1">
    <source>
        <dbReference type="ARBA" id="ARBA00006798"/>
    </source>
</evidence>
<gene>
    <name evidence="11" type="ORF">EVOR1521_LOCUS15694</name>
</gene>
<dbReference type="InterPro" id="IPR036802">
    <property type="entry name" value="ATP-guanido_PTrfase_N_sf"/>
</dbReference>
<feature type="domain" description="Phosphagen kinase N-terminal" evidence="9">
    <location>
        <begin position="565"/>
        <end position="653"/>
    </location>
</feature>
<comment type="caution">
    <text evidence="11">The sequence shown here is derived from an EMBL/GenBank/DDBJ whole genome shotgun (WGS) entry which is preliminary data.</text>
</comment>
<feature type="binding site" evidence="7">
    <location>
        <begin position="473"/>
        <end position="477"/>
    </location>
    <ligand>
        <name>ATP</name>
        <dbReference type="ChEBI" id="CHEBI:30616"/>
    </ligand>
</feature>
<feature type="binding site" evidence="7">
    <location>
        <begin position="1267"/>
        <end position="1272"/>
    </location>
    <ligand>
        <name>ATP</name>
        <dbReference type="ChEBI" id="CHEBI:30616"/>
    </ligand>
</feature>
<comment type="caution">
    <text evidence="7">Lacks conserved residue(s) required for the propagation of feature annotation.</text>
</comment>
<feature type="domain" description="Phosphagen kinase C-terminal" evidence="10">
    <location>
        <begin position="1063"/>
        <end position="1310"/>
    </location>
</feature>
<evidence type="ECO:0000256" key="3">
    <source>
        <dbReference type="ARBA" id="ARBA00022741"/>
    </source>
</evidence>
<reference evidence="11" key="1">
    <citation type="submission" date="2023-08" db="EMBL/GenBank/DDBJ databases">
        <authorList>
            <person name="Chen Y."/>
            <person name="Shah S."/>
            <person name="Dougan E. K."/>
            <person name="Thang M."/>
            <person name="Chan C."/>
        </authorList>
    </citation>
    <scope>NUCLEOTIDE SEQUENCE</scope>
</reference>
<dbReference type="EMBL" id="CAUJNA010002024">
    <property type="protein sequence ID" value="CAJ1390213.1"/>
    <property type="molecule type" value="Genomic_DNA"/>
</dbReference>
<feature type="domain" description="Phosphagen kinase C-terminal" evidence="10">
    <location>
        <begin position="678"/>
        <end position="929"/>
    </location>
</feature>
<feature type="region of interest" description="Disordered" evidence="8">
    <location>
        <begin position="149"/>
        <end position="171"/>
    </location>
</feature>
<keyword evidence="3 7" id="KW-0547">Nucleotide-binding</keyword>
<keyword evidence="4 7" id="KW-0418">Kinase</keyword>
<dbReference type="Pfam" id="PF02807">
    <property type="entry name" value="ATP-gua_PtransN"/>
    <property type="match status" value="3"/>
</dbReference>
<evidence type="ECO:0000259" key="9">
    <source>
        <dbReference type="PROSITE" id="PS51509"/>
    </source>
</evidence>
<feature type="binding site" evidence="7">
    <location>
        <position position="1182"/>
    </location>
    <ligand>
        <name>ATP</name>
        <dbReference type="ChEBI" id="CHEBI:30616"/>
    </ligand>
</feature>
<dbReference type="InterPro" id="IPR022413">
    <property type="entry name" value="ATP-guanido_PTrfase_N"/>
</dbReference>
<feature type="domain" description="Phosphagen kinase N-terminal" evidence="9">
    <location>
        <begin position="961"/>
        <end position="1049"/>
    </location>
</feature>
<feature type="binding site" evidence="7">
    <location>
        <position position="799"/>
    </location>
    <ligand>
        <name>ATP</name>
        <dbReference type="ChEBI" id="CHEBI:30616"/>
    </ligand>
</feature>
<organism evidence="11 12">
    <name type="scientific">Effrenium voratum</name>
    <dbReference type="NCBI Taxonomy" id="2562239"/>
    <lineage>
        <taxon>Eukaryota</taxon>
        <taxon>Sar</taxon>
        <taxon>Alveolata</taxon>
        <taxon>Dinophyceae</taxon>
        <taxon>Suessiales</taxon>
        <taxon>Symbiodiniaceae</taxon>
        <taxon>Effrenium</taxon>
    </lineage>
</organism>
<evidence type="ECO:0000256" key="6">
    <source>
        <dbReference type="PROSITE-ProRule" id="PRU00842"/>
    </source>
</evidence>
<evidence type="ECO:0000313" key="12">
    <source>
        <dbReference type="Proteomes" id="UP001178507"/>
    </source>
</evidence>
<dbReference type="GO" id="GO:0004111">
    <property type="term" value="F:creatine kinase activity"/>
    <property type="evidence" value="ECO:0007669"/>
    <property type="project" value="InterPro"/>
</dbReference>
<dbReference type="SUPFAM" id="SSF55931">
    <property type="entry name" value="Glutamine synthetase/guanido kinase"/>
    <property type="match status" value="3"/>
</dbReference>
<evidence type="ECO:0000256" key="5">
    <source>
        <dbReference type="ARBA" id="ARBA00022840"/>
    </source>
</evidence>
<feature type="binding site" evidence="7">
    <location>
        <begin position="1066"/>
        <end position="1070"/>
    </location>
    <ligand>
        <name>ATP</name>
        <dbReference type="ChEBI" id="CHEBI:30616"/>
    </ligand>
</feature>
<feature type="compositionally biased region" description="Acidic residues" evidence="8">
    <location>
        <begin position="158"/>
        <end position="170"/>
    </location>
</feature>